<dbReference type="Proteomes" id="UP000061660">
    <property type="component" value="Chromosome"/>
</dbReference>
<keyword evidence="2" id="KW-1185">Reference proteome</keyword>
<reference evidence="2" key="1">
    <citation type="submission" date="2015-12" db="EMBL/GenBank/DDBJ databases">
        <title>Complete genome sequences of two moderately thermophilic Paenibacillus species.</title>
        <authorList>
            <person name="Butler R.III."/>
            <person name="Wang J."/>
            <person name="Stark B.C."/>
            <person name="Pombert J.-F."/>
        </authorList>
    </citation>
    <scope>NUCLEOTIDE SEQUENCE [LARGE SCALE GENOMIC DNA]</scope>
    <source>
        <strain evidence="2">32O-Y</strain>
    </source>
</reference>
<protein>
    <submittedName>
        <fullName evidence="1">Uncharacterized protein</fullName>
    </submittedName>
</protein>
<evidence type="ECO:0000313" key="2">
    <source>
        <dbReference type="Proteomes" id="UP000061660"/>
    </source>
</evidence>
<sequence>MRKRYTLLIDNHLLKELKRFALDHDMKLPDLFERMARTFLSQAGENHEYHSKSS</sequence>
<gene>
    <name evidence="1" type="ORF">IJ22_51020</name>
</gene>
<dbReference type="AlphaFoldDB" id="A0A0U2UTU1"/>
<evidence type="ECO:0000313" key="1">
    <source>
        <dbReference type="EMBL" id="ALS25361.1"/>
    </source>
</evidence>
<reference evidence="1 2" key="2">
    <citation type="journal article" date="2016" name="Genome Announc.">
        <title>Complete Genome Sequences of Two Interactive Moderate Thermophiles, Paenibacillus napthalenovorans 32O-Y and Paenibacillus sp. 32O-W.</title>
        <authorList>
            <person name="Butler R.R.III."/>
            <person name="Wang J."/>
            <person name="Stark B.C."/>
            <person name="Pombert J.F."/>
        </authorList>
    </citation>
    <scope>NUCLEOTIDE SEQUENCE [LARGE SCALE GENOMIC DNA]</scope>
    <source>
        <strain evidence="1 2">32O-Y</strain>
    </source>
</reference>
<dbReference type="EMBL" id="CP013652">
    <property type="protein sequence ID" value="ALS25361.1"/>
    <property type="molecule type" value="Genomic_DNA"/>
</dbReference>
<organism evidence="1 2">
    <name type="scientific">Paenibacillus naphthalenovorans</name>
    <dbReference type="NCBI Taxonomy" id="162209"/>
    <lineage>
        <taxon>Bacteria</taxon>
        <taxon>Bacillati</taxon>
        <taxon>Bacillota</taxon>
        <taxon>Bacilli</taxon>
        <taxon>Bacillales</taxon>
        <taxon>Paenibacillaceae</taxon>
        <taxon>Paenibacillus</taxon>
    </lineage>
</organism>
<dbReference type="STRING" id="162209.IJ22_51020"/>
<proteinExistence type="predicted"/>
<name>A0A0U2UTU1_9BACL</name>
<dbReference type="RefSeq" id="WP_160327413.1">
    <property type="nucleotide sequence ID" value="NZ_CP013652.1"/>
</dbReference>
<accession>A0A0U2UTU1</accession>
<dbReference type="KEGG" id="pnp:IJ22_51020"/>